<evidence type="ECO:0000313" key="2">
    <source>
        <dbReference type="EMBL" id="TFK90829.1"/>
    </source>
</evidence>
<feature type="region of interest" description="Disordered" evidence="1">
    <location>
        <begin position="57"/>
        <end position="79"/>
    </location>
</feature>
<evidence type="ECO:0000256" key="1">
    <source>
        <dbReference type="SAM" id="MobiDB-lite"/>
    </source>
</evidence>
<organism evidence="2 3">
    <name type="scientific">Polyporus arcularius HHB13444</name>
    <dbReference type="NCBI Taxonomy" id="1314778"/>
    <lineage>
        <taxon>Eukaryota</taxon>
        <taxon>Fungi</taxon>
        <taxon>Dikarya</taxon>
        <taxon>Basidiomycota</taxon>
        <taxon>Agaricomycotina</taxon>
        <taxon>Agaricomycetes</taxon>
        <taxon>Polyporales</taxon>
        <taxon>Polyporaceae</taxon>
        <taxon>Polyporus</taxon>
    </lineage>
</organism>
<sequence>MTTLDIRGLGHRQQGQQGQSCLFLAIWPPNYGALVGRDRRHGPRRWTWRSTVLPLRRPSTGIPTVGTTRRPSDRPTGATITAHTHRSVCARRSRITET</sequence>
<dbReference type="AlphaFoldDB" id="A0A5C3PPF8"/>
<dbReference type="Proteomes" id="UP000308197">
    <property type="component" value="Unassembled WGS sequence"/>
</dbReference>
<accession>A0A5C3PPF8</accession>
<name>A0A5C3PPF8_9APHY</name>
<protein>
    <submittedName>
        <fullName evidence="2">Uncharacterized protein</fullName>
    </submittedName>
</protein>
<dbReference type="EMBL" id="ML211035">
    <property type="protein sequence ID" value="TFK90829.1"/>
    <property type="molecule type" value="Genomic_DNA"/>
</dbReference>
<gene>
    <name evidence="2" type="ORF">K466DRAFT_363042</name>
</gene>
<proteinExistence type="predicted"/>
<dbReference type="InParanoid" id="A0A5C3PPF8"/>
<keyword evidence="3" id="KW-1185">Reference proteome</keyword>
<reference evidence="2 3" key="1">
    <citation type="journal article" date="2019" name="Nat. Ecol. Evol.">
        <title>Megaphylogeny resolves global patterns of mushroom evolution.</title>
        <authorList>
            <person name="Varga T."/>
            <person name="Krizsan K."/>
            <person name="Foldi C."/>
            <person name="Dima B."/>
            <person name="Sanchez-Garcia M."/>
            <person name="Sanchez-Ramirez S."/>
            <person name="Szollosi G.J."/>
            <person name="Szarkandi J.G."/>
            <person name="Papp V."/>
            <person name="Albert L."/>
            <person name="Andreopoulos W."/>
            <person name="Angelini C."/>
            <person name="Antonin V."/>
            <person name="Barry K.W."/>
            <person name="Bougher N.L."/>
            <person name="Buchanan P."/>
            <person name="Buyck B."/>
            <person name="Bense V."/>
            <person name="Catcheside P."/>
            <person name="Chovatia M."/>
            <person name="Cooper J."/>
            <person name="Damon W."/>
            <person name="Desjardin D."/>
            <person name="Finy P."/>
            <person name="Geml J."/>
            <person name="Haridas S."/>
            <person name="Hughes K."/>
            <person name="Justo A."/>
            <person name="Karasinski D."/>
            <person name="Kautmanova I."/>
            <person name="Kiss B."/>
            <person name="Kocsube S."/>
            <person name="Kotiranta H."/>
            <person name="LaButti K.M."/>
            <person name="Lechner B.E."/>
            <person name="Liimatainen K."/>
            <person name="Lipzen A."/>
            <person name="Lukacs Z."/>
            <person name="Mihaltcheva S."/>
            <person name="Morgado L.N."/>
            <person name="Niskanen T."/>
            <person name="Noordeloos M.E."/>
            <person name="Ohm R.A."/>
            <person name="Ortiz-Santana B."/>
            <person name="Ovrebo C."/>
            <person name="Racz N."/>
            <person name="Riley R."/>
            <person name="Savchenko A."/>
            <person name="Shiryaev A."/>
            <person name="Soop K."/>
            <person name="Spirin V."/>
            <person name="Szebenyi C."/>
            <person name="Tomsovsky M."/>
            <person name="Tulloss R.E."/>
            <person name="Uehling J."/>
            <person name="Grigoriev I.V."/>
            <person name="Vagvolgyi C."/>
            <person name="Papp T."/>
            <person name="Martin F.M."/>
            <person name="Miettinen O."/>
            <person name="Hibbett D.S."/>
            <person name="Nagy L.G."/>
        </authorList>
    </citation>
    <scope>NUCLEOTIDE SEQUENCE [LARGE SCALE GENOMIC DNA]</scope>
    <source>
        <strain evidence="2 3">HHB13444</strain>
    </source>
</reference>
<evidence type="ECO:0000313" key="3">
    <source>
        <dbReference type="Proteomes" id="UP000308197"/>
    </source>
</evidence>